<gene>
    <name evidence="9" type="primary">Cyt-b5-r</name>
</gene>
<dbReference type="Pfam" id="PF00487">
    <property type="entry name" value="FA_desaturase"/>
    <property type="match status" value="1"/>
</dbReference>
<evidence type="ECO:0000313" key="9">
    <source>
        <dbReference type="EMBL" id="AVN89735.1"/>
    </source>
</evidence>
<feature type="transmembrane region" description="Helical" evidence="6">
    <location>
        <begin position="248"/>
        <end position="267"/>
    </location>
</feature>
<accession>A0A2P1IU97</accession>
<dbReference type="SUPFAM" id="SSF55856">
    <property type="entry name" value="Cytochrome b5-like heme/steroid binding domain"/>
    <property type="match status" value="1"/>
</dbReference>
<feature type="transmembrane region" description="Helical" evidence="6">
    <location>
        <begin position="170"/>
        <end position="187"/>
    </location>
</feature>
<dbReference type="GO" id="GO:0046872">
    <property type="term" value="F:metal ion binding"/>
    <property type="evidence" value="ECO:0007669"/>
    <property type="project" value="UniProtKB-UniRule"/>
</dbReference>
<dbReference type="SMART" id="SM01117">
    <property type="entry name" value="Cyt-b5"/>
    <property type="match status" value="1"/>
</dbReference>
<keyword evidence="6" id="KW-0812">Transmembrane</keyword>
<dbReference type="Gene3D" id="3.10.120.10">
    <property type="entry name" value="Cytochrome b5-like heme/steroid binding domain"/>
    <property type="match status" value="1"/>
</dbReference>
<keyword evidence="2 6" id="KW-0479">Metal-binding</keyword>
<evidence type="ECO:0000256" key="3">
    <source>
        <dbReference type="ARBA" id="ARBA00023004"/>
    </source>
</evidence>
<organism evidence="9">
    <name type="scientific">Cryptolestes ferrugineus</name>
    <dbReference type="NCBI Taxonomy" id="58000"/>
    <lineage>
        <taxon>Eukaryota</taxon>
        <taxon>Metazoa</taxon>
        <taxon>Ecdysozoa</taxon>
        <taxon>Arthropoda</taxon>
        <taxon>Hexapoda</taxon>
        <taxon>Insecta</taxon>
        <taxon>Pterygota</taxon>
        <taxon>Neoptera</taxon>
        <taxon>Endopterygota</taxon>
        <taxon>Coleoptera</taxon>
        <taxon>Polyphaga</taxon>
        <taxon>Cucujiformia</taxon>
        <taxon>Laemophloeidae</taxon>
        <taxon>Cryptolestes</taxon>
    </lineage>
</organism>
<dbReference type="PANTHER" id="PTHR16740">
    <property type="entry name" value="CYTOCHROME B5-RELATED PROTEIN-RELATED"/>
    <property type="match status" value="1"/>
</dbReference>
<dbReference type="InterPro" id="IPR001199">
    <property type="entry name" value="Cyt_B5-like_heme/steroid-bd"/>
</dbReference>
<dbReference type="GO" id="GO:0020037">
    <property type="term" value="F:heme binding"/>
    <property type="evidence" value="ECO:0007669"/>
    <property type="project" value="UniProtKB-UniRule"/>
</dbReference>
<keyword evidence="6" id="KW-1133">Transmembrane helix</keyword>
<dbReference type="AlphaFoldDB" id="A0A2P1IU97"/>
<comment type="caution">
    <text evidence="6">Lacks conserved residue(s) required for the propagation of feature annotation.</text>
</comment>
<evidence type="ECO:0000256" key="6">
    <source>
        <dbReference type="RuleBase" id="RU362121"/>
    </source>
</evidence>
<dbReference type="InterPro" id="IPR036400">
    <property type="entry name" value="Cyt_B5-like_heme/steroid_sf"/>
</dbReference>
<evidence type="ECO:0000256" key="4">
    <source>
        <dbReference type="ARBA" id="ARBA00055674"/>
    </source>
</evidence>
<keyword evidence="6" id="KW-0472">Membrane</keyword>
<dbReference type="PANTHER" id="PTHR16740:SF1">
    <property type="entry name" value="CYTOCHROME B5-RELATED PROTEIN-RELATED"/>
    <property type="match status" value="1"/>
</dbReference>
<feature type="transmembrane region" description="Helical" evidence="6">
    <location>
        <begin position="144"/>
        <end position="164"/>
    </location>
</feature>
<comment type="function">
    <text evidence="4">May play a role in muscle cell metabolism.</text>
</comment>
<dbReference type="PROSITE" id="PS50255">
    <property type="entry name" value="CYTOCHROME_B5_2"/>
    <property type="match status" value="1"/>
</dbReference>
<dbReference type="InterPro" id="IPR018506">
    <property type="entry name" value="Cyt_B5_heme-BS"/>
</dbReference>
<evidence type="ECO:0000256" key="2">
    <source>
        <dbReference type="ARBA" id="ARBA00022723"/>
    </source>
</evidence>
<evidence type="ECO:0000256" key="5">
    <source>
        <dbReference type="ARBA" id="ARBA00073492"/>
    </source>
</evidence>
<feature type="region of interest" description="Disordered" evidence="7">
    <location>
        <begin position="1"/>
        <end position="21"/>
    </location>
</feature>
<reference evidence="9" key="1">
    <citation type="journal article" date="2018" name="Genetics">
        <title>Variant Linkage Analysis Using de Novo Transcriptome Sequencing Identifies a Conserved Phosphine Resistance Gene in Insects.</title>
        <authorList>
            <person name="Schlipalius D.I."/>
            <person name="Tuck A.G."/>
            <person name="Jagadeesan R."/>
            <person name="Nguyen T."/>
            <person name="Kaur R."/>
            <person name="Subramanian S."/>
            <person name="Barrero R."/>
            <person name="Nayak M."/>
            <person name="Ebert P.R."/>
        </authorList>
    </citation>
    <scope>NUCLEOTIDE SEQUENCE</scope>
    <source>
        <strain evidence="9">QCF31</strain>
    </source>
</reference>
<feature type="domain" description="Cytochrome b5 heme-binding" evidence="8">
    <location>
        <begin position="38"/>
        <end position="105"/>
    </location>
</feature>
<evidence type="ECO:0000256" key="1">
    <source>
        <dbReference type="ARBA" id="ARBA00022617"/>
    </source>
</evidence>
<evidence type="ECO:0000256" key="7">
    <source>
        <dbReference type="SAM" id="MobiDB-lite"/>
    </source>
</evidence>
<dbReference type="InterPro" id="IPR005804">
    <property type="entry name" value="FA_desaturase_dom"/>
</dbReference>
<sequence>MAPKSEDILPKSTLGIKPPRRRFDNKQNYAADVWLEDKQETDGAEGLWRIHDDLYDLADFINKHPGGRDWLELTKGTDITEAFEVHHVTSGPEELLKSFFVRKAKTKRNAPFTFKEDGFYKTLKREVVKVVKTLPTQSKKTSNFFIDSLLVLMFTFSVMAAAYWNYILGVISGNLLAMLTIAAHNYFHRRDNIRMYYFQFSLMQVREWRVSHVLSHHLHTNTIDDLEITAWEPIFQYLPIKKTTRERVMVYLYFPFMWLTGFHMNFIKKVLPLLKGDYKGYRITDLTPFILPFIMYLLSGQSFLGTLWMWNFIVMIASLHFFFVGLNAAHHHPDVFHDGDVPRTTEDYDWGLSQLDAIMDRKEISGSHFLVLTNFGDHALHHMFPTLDHGILEHLYPTLYKVMETFNVNLRMVSQLDTIVGQFQQLSKIEPNKQPPDLFKKY</sequence>
<dbReference type="Pfam" id="PF00173">
    <property type="entry name" value="Cyt-b5"/>
    <property type="match status" value="1"/>
</dbReference>
<dbReference type="FunFam" id="3.10.120.10:FF:000020">
    <property type="entry name" value="Cytochrome b5-related protein"/>
    <property type="match status" value="1"/>
</dbReference>
<keyword evidence="1 6" id="KW-0349">Heme</keyword>
<evidence type="ECO:0000259" key="8">
    <source>
        <dbReference type="PROSITE" id="PS50255"/>
    </source>
</evidence>
<dbReference type="EMBL" id="MG254892">
    <property type="protein sequence ID" value="AVN89735.1"/>
    <property type="molecule type" value="mRNA"/>
</dbReference>
<proteinExistence type="evidence at transcript level"/>
<protein>
    <recommendedName>
        <fullName evidence="5">Cytochrome b5-related protein</fullName>
    </recommendedName>
</protein>
<keyword evidence="3 6" id="KW-0408">Iron</keyword>
<dbReference type="GO" id="GO:0006629">
    <property type="term" value="P:lipid metabolic process"/>
    <property type="evidence" value="ECO:0007669"/>
    <property type="project" value="InterPro"/>
</dbReference>
<feature type="transmembrane region" description="Helical" evidence="6">
    <location>
        <begin position="307"/>
        <end position="326"/>
    </location>
</feature>
<dbReference type="PROSITE" id="PS00191">
    <property type="entry name" value="CYTOCHROME_B5_1"/>
    <property type="match status" value="1"/>
</dbReference>
<dbReference type="InterPro" id="IPR053100">
    <property type="entry name" value="Cytochrome_b5-related"/>
</dbReference>
<name>A0A2P1IU97_9CUCU</name>
<comment type="similarity">
    <text evidence="6">Belongs to the cytochrome b5 family.</text>
</comment>